<organism evidence="1 2">
    <name type="scientific">Belliella marina</name>
    <dbReference type="NCBI Taxonomy" id="1644146"/>
    <lineage>
        <taxon>Bacteria</taxon>
        <taxon>Pseudomonadati</taxon>
        <taxon>Bacteroidota</taxon>
        <taxon>Cytophagia</taxon>
        <taxon>Cytophagales</taxon>
        <taxon>Cyclobacteriaceae</taxon>
        <taxon>Belliella</taxon>
    </lineage>
</organism>
<proteinExistence type="predicted"/>
<dbReference type="Proteomes" id="UP001597361">
    <property type="component" value="Unassembled WGS sequence"/>
</dbReference>
<dbReference type="RefSeq" id="WP_376882348.1">
    <property type="nucleotide sequence ID" value="NZ_JBHUHR010000001.1"/>
</dbReference>
<accession>A0ABW4VHJ9</accession>
<keyword evidence="2" id="KW-1185">Reference proteome</keyword>
<evidence type="ECO:0000313" key="2">
    <source>
        <dbReference type="Proteomes" id="UP001597361"/>
    </source>
</evidence>
<name>A0ABW4VHJ9_9BACT</name>
<sequence>MKYLLSFCFFTIIYSSLLGQVDFTNRLEFEAEYGTNNYMTTFCEGGILGFRTVREKSFGPKLNLEIFKADYELNLGPFKKMGIRDSHELVGYDFDNENFYVLFQKGSSTEGKDRYILEINLENNFSKEYNLDNLLEMDLKEFYVMDQKVIFMGISESLPVVQLFDLETSNVFTAEGIYSKNTEILQLRKDHQLGIVDVLISKRNQYKMKEVSVLTFDTQGNKLREVNINQLDNPKLEIIEGILTPFQDYSQSLIGTFGKQKQEAYQGIYLVEINEFGEPTKKYYTLEDFPNFYNYLPEKARERRLSSLEKSLSKGNTPDIRPAFSTREVITLGNGYLIYSDLFTANNPRYYPRDGMYANSFYRLSPLNPIYNNMMYGDPYFGYRGLPYNGGMNNHREGEYKFHAAHLLFLDKDGNIIWDNSLKLSGKSTSNPSKFGEMSLMGNKLHFMYLDEQKLALSYLYNGEVIFENELFEIGLTNENERIRETDKNSLMLQWWYENNYLLAGKQTVRFQDDQGKPQNKDVFFFTKVAVDGELLQLEENN</sequence>
<evidence type="ECO:0000313" key="1">
    <source>
        <dbReference type="EMBL" id="MFD2033256.1"/>
    </source>
</evidence>
<gene>
    <name evidence="1" type="ORF">ACFSKL_00555</name>
</gene>
<reference evidence="2" key="1">
    <citation type="journal article" date="2019" name="Int. J. Syst. Evol. Microbiol.">
        <title>The Global Catalogue of Microorganisms (GCM) 10K type strain sequencing project: providing services to taxonomists for standard genome sequencing and annotation.</title>
        <authorList>
            <consortium name="The Broad Institute Genomics Platform"/>
            <consortium name="The Broad Institute Genome Sequencing Center for Infectious Disease"/>
            <person name="Wu L."/>
            <person name="Ma J."/>
        </authorList>
    </citation>
    <scope>NUCLEOTIDE SEQUENCE [LARGE SCALE GENOMIC DNA]</scope>
    <source>
        <strain evidence="2">CGMCC 1.15180</strain>
    </source>
</reference>
<dbReference type="EMBL" id="JBHUHR010000001">
    <property type="protein sequence ID" value="MFD2033256.1"/>
    <property type="molecule type" value="Genomic_DNA"/>
</dbReference>
<protein>
    <submittedName>
        <fullName evidence="1">Transcriptional regulator</fullName>
    </submittedName>
</protein>
<comment type="caution">
    <text evidence="1">The sequence shown here is derived from an EMBL/GenBank/DDBJ whole genome shotgun (WGS) entry which is preliminary data.</text>
</comment>